<protein>
    <recommendedName>
        <fullName evidence="1">Replication-associated protein ORF2/G2P domain-containing protein</fullName>
    </recommendedName>
</protein>
<accession>A0A0H5PXG9</accession>
<feature type="domain" description="Replication-associated protein ORF2/G2P" evidence="1">
    <location>
        <begin position="95"/>
        <end position="204"/>
    </location>
</feature>
<evidence type="ECO:0000259" key="1">
    <source>
        <dbReference type="Pfam" id="PF23343"/>
    </source>
</evidence>
<keyword evidence="2" id="KW-0614">Plasmid</keyword>
<dbReference type="AlphaFoldDB" id="A0A0H5PXG9"/>
<name>A0A0H5PXG9_9ZZZZ</name>
<evidence type="ECO:0000313" key="2">
    <source>
        <dbReference type="EMBL" id="CRY93864.1"/>
    </source>
</evidence>
<proteinExistence type="predicted"/>
<organism evidence="2">
    <name type="scientific">uncultured prokaryote</name>
    <dbReference type="NCBI Taxonomy" id="198431"/>
    <lineage>
        <taxon>unclassified sequences</taxon>
        <taxon>environmental samples</taxon>
    </lineage>
</organism>
<reference evidence="2" key="1">
    <citation type="submission" date="2015-06" db="EMBL/GenBank/DDBJ databases">
        <authorList>
            <person name="Joergensen T."/>
        </authorList>
    </citation>
    <scope>NUCLEOTIDE SEQUENCE</scope>
    <source>
        <plasmid evidence="2">pRGRH0083</plasmid>
    </source>
</reference>
<dbReference type="InterPro" id="IPR056906">
    <property type="entry name" value="ORF2/G2P_dom"/>
</dbReference>
<dbReference type="EMBL" id="LN852774">
    <property type="protein sequence ID" value="CRY93864.1"/>
    <property type="molecule type" value="Genomic_DNA"/>
</dbReference>
<geneLocation type="plasmid" evidence="2">
    <name>pRGRH0083</name>
</geneLocation>
<sequence length="316" mass="37209">MDFERKENPISIDDNSIVRLKEMGNVLEVMYSQHRNNTCYIQNIDIDHYVDLRTGELCEKKHTSSRADNMQSLKRSFNHGRDMINANCTEIQNCRFITVTYRQRYNYDVEPVPMTDTKRLYDDLRKFNQRLQREYGKDNIRILTFKEPQASRSWHAHIIVVFNHKAPFMPNEHIAQLWGQGFVRVERIKDDVDNVGAYLTAYLCDADIDEFKREFPNVDIERIAEIKEVEVETDDGKKITKRFVKGARLRYYPVGFNPFSCTRNCVQPTVSNCTYKTAKEKASAGTLTFTKTVVLKDTEKDFENTIQTEYYNTKRK</sequence>
<dbReference type="Pfam" id="PF23343">
    <property type="entry name" value="REP_ORF2-G2P"/>
    <property type="match status" value="1"/>
</dbReference>
<reference evidence="2" key="2">
    <citation type="submission" date="2015-07" db="EMBL/GenBank/DDBJ databases">
        <title>Plasmids, circular viruses and viroids from rat gut.</title>
        <authorList>
            <person name="Jorgensen T.J."/>
            <person name="Hansen M.A."/>
            <person name="Xu Z."/>
            <person name="Tabak M.A."/>
            <person name="Sorensen S.J."/>
            <person name="Hansen L.H."/>
        </authorList>
    </citation>
    <scope>NUCLEOTIDE SEQUENCE</scope>
    <source>
        <plasmid evidence="2">pRGRH0083</plasmid>
    </source>
</reference>